<organism evidence="9 10">
    <name type="scientific">Macrococcus bovicus</name>
    <dbReference type="NCBI Taxonomy" id="69968"/>
    <lineage>
        <taxon>Bacteria</taxon>
        <taxon>Bacillati</taxon>
        <taxon>Bacillota</taxon>
        <taxon>Bacilli</taxon>
        <taxon>Bacillales</taxon>
        <taxon>Staphylococcaceae</taxon>
        <taxon>Macrococcus</taxon>
    </lineage>
</organism>
<dbReference type="GO" id="GO:0005615">
    <property type="term" value="C:extracellular space"/>
    <property type="evidence" value="ECO:0007669"/>
    <property type="project" value="TreeGrafter"/>
</dbReference>
<evidence type="ECO:0000256" key="7">
    <source>
        <dbReference type="PROSITE-ProRule" id="PRU01379"/>
    </source>
</evidence>
<dbReference type="Gene3D" id="3.40.630.10">
    <property type="entry name" value="Zn peptidases"/>
    <property type="match status" value="1"/>
</dbReference>
<evidence type="ECO:0000256" key="4">
    <source>
        <dbReference type="ARBA" id="ARBA00022801"/>
    </source>
</evidence>
<dbReference type="PANTHER" id="PTHR11705">
    <property type="entry name" value="PROTEASE FAMILY M14 CARBOXYPEPTIDASE A,B"/>
    <property type="match status" value="1"/>
</dbReference>
<dbReference type="RefSeq" id="WP_133450894.1">
    <property type="nucleotide sequence ID" value="NZ_SCWF01000001.1"/>
</dbReference>
<evidence type="ECO:0000259" key="8">
    <source>
        <dbReference type="PROSITE" id="PS52035"/>
    </source>
</evidence>
<keyword evidence="10" id="KW-1185">Reference proteome</keyword>
<dbReference type="SUPFAM" id="SSF53187">
    <property type="entry name" value="Zn-dependent exopeptidases"/>
    <property type="match status" value="1"/>
</dbReference>
<comment type="caution">
    <text evidence="7">Lacks conserved residue(s) required for the propagation of feature annotation.</text>
</comment>
<sequence length="299" mass="34076">MYKAHAFLGNYGQVNPYPNYNAMINHVDSQLLPVGFIKEELGMSQDGDFMLYGYKKANAGKPYLWIDSNIHGSEWWTVYYCLDFLKGVWGGDYFDKKVVNLIKDNYSVYFIPSVNPWGYHNNKYYQSRGVNLNRNFPTDYWEGYVGDAQWKGNNYKGEAPASEAETKAVVAKFDEILPAVAINCHTTTGGANGIDRNYRFKHYSLLSTDMFATFKLTMPQVPTMDWNGQYSPQAQAYYGSKVSKDGRNIFTTILEHQSDTDKYNTGLTFLYIIALTLLNHIKSGKLKLSDTSSILKRGD</sequence>
<dbReference type="OrthoDB" id="9802862at2"/>
<dbReference type="AlphaFoldDB" id="A0A4R6C2V9"/>
<evidence type="ECO:0000256" key="6">
    <source>
        <dbReference type="ARBA" id="ARBA00023049"/>
    </source>
</evidence>
<evidence type="ECO:0000256" key="5">
    <source>
        <dbReference type="ARBA" id="ARBA00022833"/>
    </source>
</evidence>
<dbReference type="CDD" id="cd00596">
    <property type="entry name" value="Peptidase_M14_like"/>
    <property type="match status" value="1"/>
</dbReference>
<name>A0A4R6C2V9_9STAP</name>
<dbReference type="Pfam" id="PF00246">
    <property type="entry name" value="Peptidase_M14"/>
    <property type="match status" value="1"/>
</dbReference>
<dbReference type="PROSITE" id="PS52035">
    <property type="entry name" value="PEPTIDASE_M14"/>
    <property type="match status" value="1"/>
</dbReference>
<feature type="domain" description="Peptidase M14" evidence="8">
    <location>
        <begin position="13"/>
        <end position="299"/>
    </location>
</feature>
<comment type="caution">
    <text evidence="9">The sequence shown here is derived from an EMBL/GenBank/DDBJ whole genome shotgun (WGS) entry which is preliminary data.</text>
</comment>
<dbReference type="Proteomes" id="UP000294843">
    <property type="component" value="Unassembled WGS sequence"/>
</dbReference>
<dbReference type="GO" id="GO:0008270">
    <property type="term" value="F:zinc ion binding"/>
    <property type="evidence" value="ECO:0007669"/>
    <property type="project" value="InterPro"/>
</dbReference>
<evidence type="ECO:0000313" key="10">
    <source>
        <dbReference type="Proteomes" id="UP000294843"/>
    </source>
</evidence>
<dbReference type="GO" id="GO:0004181">
    <property type="term" value="F:metallocarboxypeptidase activity"/>
    <property type="evidence" value="ECO:0007669"/>
    <property type="project" value="InterPro"/>
</dbReference>
<gene>
    <name evidence="9" type="ORF">ERX55_01950</name>
</gene>
<dbReference type="PANTHER" id="PTHR11705:SF143">
    <property type="entry name" value="SLL0236 PROTEIN"/>
    <property type="match status" value="1"/>
</dbReference>
<keyword evidence="5" id="KW-0862">Zinc</keyword>
<protein>
    <submittedName>
        <fullName evidence="9">DUF2817 domain-containing protein</fullName>
    </submittedName>
</protein>
<accession>A0A4R6C2V9</accession>
<comment type="similarity">
    <text evidence="2 7">Belongs to the peptidase M14 family.</text>
</comment>
<evidence type="ECO:0000256" key="3">
    <source>
        <dbReference type="ARBA" id="ARBA00022670"/>
    </source>
</evidence>
<keyword evidence="6" id="KW-0482">Metalloprotease</keyword>
<keyword evidence="3" id="KW-0645">Protease</keyword>
<evidence type="ECO:0000256" key="1">
    <source>
        <dbReference type="ARBA" id="ARBA00001947"/>
    </source>
</evidence>
<proteinExistence type="inferred from homology"/>
<comment type="cofactor">
    <cofactor evidence="1">
        <name>Zn(2+)</name>
        <dbReference type="ChEBI" id="CHEBI:29105"/>
    </cofactor>
</comment>
<evidence type="ECO:0000313" key="9">
    <source>
        <dbReference type="EMBL" id="TDM15694.1"/>
    </source>
</evidence>
<evidence type="ECO:0000256" key="2">
    <source>
        <dbReference type="ARBA" id="ARBA00005988"/>
    </source>
</evidence>
<dbReference type="InterPro" id="IPR000834">
    <property type="entry name" value="Peptidase_M14"/>
</dbReference>
<dbReference type="EMBL" id="SCWF01000001">
    <property type="protein sequence ID" value="TDM15694.1"/>
    <property type="molecule type" value="Genomic_DNA"/>
</dbReference>
<dbReference type="GO" id="GO:0006508">
    <property type="term" value="P:proteolysis"/>
    <property type="evidence" value="ECO:0007669"/>
    <property type="project" value="UniProtKB-KW"/>
</dbReference>
<reference evidence="9 10" key="1">
    <citation type="submission" date="2019-01" db="EMBL/GenBank/DDBJ databases">
        <title>Draft genome sequences of the type strains of six Macrococcus species.</title>
        <authorList>
            <person name="Mazhar S."/>
            <person name="Altermann E."/>
            <person name="Hill C."/>
            <person name="Mcauliffe O."/>
        </authorList>
    </citation>
    <scope>NUCLEOTIDE SEQUENCE [LARGE SCALE GENOMIC DNA]</scope>
    <source>
        <strain evidence="9 10">ATCC 51825</strain>
    </source>
</reference>
<keyword evidence="4" id="KW-0378">Hydrolase</keyword>